<proteinExistence type="predicted"/>
<dbReference type="EMBL" id="MT142397">
    <property type="protein sequence ID" value="QJA79851.1"/>
    <property type="molecule type" value="Genomic_DNA"/>
</dbReference>
<keyword evidence="1" id="KW-1133">Transmembrane helix</keyword>
<keyword evidence="1" id="KW-0472">Membrane</keyword>
<evidence type="ECO:0000313" key="2">
    <source>
        <dbReference type="EMBL" id="QJA79851.1"/>
    </source>
</evidence>
<accession>A0A6M3KE24</accession>
<keyword evidence="1" id="KW-0812">Transmembrane</keyword>
<feature type="transmembrane region" description="Helical" evidence="1">
    <location>
        <begin position="27"/>
        <end position="46"/>
    </location>
</feature>
<dbReference type="AlphaFoldDB" id="A0A6M3KE24"/>
<organism evidence="2">
    <name type="scientific">viral metagenome</name>
    <dbReference type="NCBI Taxonomy" id="1070528"/>
    <lineage>
        <taxon>unclassified sequences</taxon>
        <taxon>metagenomes</taxon>
        <taxon>organismal metagenomes</taxon>
    </lineage>
</organism>
<gene>
    <name evidence="2" type="ORF">MM415A00826_0002</name>
</gene>
<name>A0A6M3KE24_9ZZZZ</name>
<protein>
    <submittedName>
        <fullName evidence="2">Uncharacterized protein</fullName>
    </submittedName>
</protein>
<sequence>MRTGLIVGLIIVYVALGIVDLRNHNITTGISAFLLAAVNGLLFFAGGKT</sequence>
<evidence type="ECO:0000256" key="1">
    <source>
        <dbReference type="SAM" id="Phobius"/>
    </source>
</evidence>
<reference evidence="2" key="1">
    <citation type="submission" date="2020-03" db="EMBL/GenBank/DDBJ databases">
        <title>The deep terrestrial virosphere.</title>
        <authorList>
            <person name="Holmfeldt K."/>
            <person name="Nilsson E."/>
            <person name="Simone D."/>
            <person name="Lopez-Fernandez M."/>
            <person name="Wu X."/>
            <person name="de Brujin I."/>
            <person name="Lundin D."/>
            <person name="Andersson A."/>
            <person name="Bertilsson S."/>
            <person name="Dopson M."/>
        </authorList>
    </citation>
    <scope>NUCLEOTIDE SEQUENCE</scope>
    <source>
        <strain evidence="2">MM415A00826</strain>
    </source>
</reference>